<dbReference type="Pfam" id="PF00528">
    <property type="entry name" value="BPD_transp_1"/>
    <property type="match status" value="1"/>
</dbReference>
<comment type="similarity">
    <text evidence="7">Belongs to the binding-protein-dependent transport system permease family.</text>
</comment>
<keyword evidence="6 7" id="KW-0472">Membrane</keyword>
<feature type="domain" description="ABC transmembrane type-1" evidence="8">
    <location>
        <begin position="57"/>
        <end position="242"/>
    </location>
</feature>
<evidence type="ECO:0000256" key="7">
    <source>
        <dbReference type="RuleBase" id="RU363032"/>
    </source>
</evidence>
<dbReference type="EMBL" id="VJXR01000008">
    <property type="protein sequence ID" value="TRW46598.1"/>
    <property type="molecule type" value="Genomic_DNA"/>
</dbReference>
<dbReference type="PANTHER" id="PTHR30151:SF0">
    <property type="entry name" value="ABC TRANSPORTER PERMEASE PROTEIN MJ0413-RELATED"/>
    <property type="match status" value="1"/>
</dbReference>
<feature type="transmembrane region" description="Helical" evidence="7">
    <location>
        <begin position="95"/>
        <end position="115"/>
    </location>
</feature>
<dbReference type="SUPFAM" id="SSF161098">
    <property type="entry name" value="MetI-like"/>
    <property type="match status" value="1"/>
</dbReference>
<dbReference type="RefSeq" id="WP_139929165.1">
    <property type="nucleotide sequence ID" value="NZ_CP040915.1"/>
</dbReference>
<dbReference type="InterPro" id="IPR000515">
    <property type="entry name" value="MetI-like"/>
</dbReference>
<feature type="transmembrane region" description="Helical" evidence="7">
    <location>
        <begin position="185"/>
        <end position="209"/>
    </location>
</feature>
<reference evidence="9 11" key="1">
    <citation type="submission" date="2019-05" db="EMBL/GenBank/DDBJ databases">
        <title>Georgenia *** sp. nov., and Georgenia *** sp. nov., isolated from the intestinal contents of plateau pika (Ochotona curzoniae) in the Qinghai-Tibet plateau of China.</title>
        <authorList>
            <person name="Tian Z."/>
        </authorList>
    </citation>
    <scope>NUCLEOTIDE SEQUENCE [LARGE SCALE GENOMIC DNA]</scope>
    <source>
        <strain evidence="9 11">Z443</strain>
    </source>
</reference>
<evidence type="ECO:0000313" key="10">
    <source>
        <dbReference type="EMBL" id="TRW46598.1"/>
    </source>
</evidence>
<dbReference type="EMBL" id="CP040915">
    <property type="protein sequence ID" value="QDC25127.1"/>
    <property type="molecule type" value="Genomic_DNA"/>
</dbReference>
<keyword evidence="2 7" id="KW-0813">Transport</keyword>
<dbReference type="PROSITE" id="PS50928">
    <property type="entry name" value="ABC_TM1"/>
    <property type="match status" value="1"/>
</dbReference>
<evidence type="ECO:0000313" key="9">
    <source>
        <dbReference type="EMBL" id="QDC25127.1"/>
    </source>
</evidence>
<dbReference type="CDD" id="cd06261">
    <property type="entry name" value="TM_PBP2"/>
    <property type="match status" value="1"/>
</dbReference>
<dbReference type="OrthoDB" id="3173654at2"/>
<reference evidence="10 12" key="2">
    <citation type="submission" date="2019-07" db="EMBL/GenBank/DDBJ databases">
        <title>Georgenia wutianyii sp. nov. and Georgenia *** sp. nov. isolated from plateau pika (Ochotona curzoniae) in the Qinghai-Tibet plateau of China.</title>
        <authorList>
            <person name="Tian Z."/>
        </authorList>
    </citation>
    <scope>NUCLEOTIDE SEQUENCE [LARGE SCALE GENOMIC DNA]</scope>
    <source>
        <strain evidence="10 12">Z446</strain>
    </source>
</reference>
<dbReference type="AlphaFoldDB" id="A0A552WUS3"/>
<evidence type="ECO:0000256" key="6">
    <source>
        <dbReference type="ARBA" id="ARBA00023136"/>
    </source>
</evidence>
<proteinExistence type="inferred from homology"/>
<keyword evidence="4 7" id="KW-0812">Transmembrane</keyword>
<evidence type="ECO:0000256" key="3">
    <source>
        <dbReference type="ARBA" id="ARBA00022475"/>
    </source>
</evidence>
<evidence type="ECO:0000313" key="11">
    <source>
        <dbReference type="Proteomes" id="UP000314616"/>
    </source>
</evidence>
<name>A0A552WUS3_9MICO</name>
<protein>
    <submittedName>
        <fullName evidence="10">ABC transporter permease</fullName>
    </submittedName>
</protein>
<evidence type="ECO:0000259" key="8">
    <source>
        <dbReference type="PROSITE" id="PS50928"/>
    </source>
</evidence>
<feature type="transmembrane region" description="Helical" evidence="7">
    <location>
        <begin position="121"/>
        <end position="140"/>
    </location>
</feature>
<evidence type="ECO:0000256" key="1">
    <source>
        <dbReference type="ARBA" id="ARBA00004651"/>
    </source>
</evidence>
<keyword evidence="12" id="KW-1185">Reference proteome</keyword>
<evidence type="ECO:0000256" key="4">
    <source>
        <dbReference type="ARBA" id="ARBA00022692"/>
    </source>
</evidence>
<dbReference type="GO" id="GO:0055085">
    <property type="term" value="P:transmembrane transport"/>
    <property type="evidence" value="ECO:0007669"/>
    <property type="project" value="InterPro"/>
</dbReference>
<feature type="transmembrane region" description="Helical" evidence="7">
    <location>
        <begin position="61"/>
        <end position="83"/>
    </location>
</feature>
<dbReference type="Gene3D" id="1.10.3720.10">
    <property type="entry name" value="MetI-like"/>
    <property type="match status" value="1"/>
</dbReference>
<dbReference type="PANTHER" id="PTHR30151">
    <property type="entry name" value="ALKANE SULFONATE ABC TRANSPORTER-RELATED, MEMBRANE SUBUNIT"/>
    <property type="match status" value="1"/>
</dbReference>
<dbReference type="GO" id="GO:0005886">
    <property type="term" value="C:plasma membrane"/>
    <property type="evidence" value="ECO:0007669"/>
    <property type="project" value="UniProtKB-SubCell"/>
</dbReference>
<sequence length="254" mass="27427">MSTTIKALLARTWLLAGLVALWWVLSTARPSLYFPALPDILDRFVETWTGPTFLQHAFPSLVRFSVGYLLACAVGIGLGTVIGRGPGLVQRMPSWLIVFFQALPPVALIPGALILVGPGDAMKIGLITLGAVFPILFNTIEGVRGVEPQLEAMARVYRFNAVERLVFVILPAAGPQIFAGMRTALAIGLIVMVSSEMVAATNGIGYYVLQAQQTFAIPEMWGGIILLAIVGYVVNLGFVLVQDKVLMWRGESND</sequence>
<gene>
    <name evidence="9" type="ORF">FE374_11410</name>
    <name evidence="10" type="ORF">FJ693_04755</name>
</gene>
<dbReference type="KEGG" id="gyu:FE374_11410"/>
<keyword evidence="3" id="KW-1003">Cell membrane</keyword>
<feature type="transmembrane region" description="Helical" evidence="7">
    <location>
        <begin position="221"/>
        <end position="241"/>
    </location>
</feature>
<comment type="subcellular location">
    <subcellularLocation>
        <location evidence="1 7">Cell membrane</location>
        <topology evidence="1 7">Multi-pass membrane protein</topology>
    </subcellularLocation>
</comment>
<organism evidence="10 12">
    <name type="scientific">Georgenia yuyongxinii</name>
    <dbReference type="NCBI Taxonomy" id="2589797"/>
    <lineage>
        <taxon>Bacteria</taxon>
        <taxon>Bacillati</taxon>
        <taxon>Actinomycetota</taxon>
        <taxon>Actinomycetes</taxon>
        <taxon>Micrococcales</taxon>
        <taxon>Bogoriellaceae</taxon>
        <taxon>Georgenia</taxon>
    </lineage>
</organism>
<keyword evidence="5 7" id="KW-1133">Transmembrane helix</keyword>
<evidence type="ECO:0000313" key="12">
    <source>
        <dbReference type="Proteomes" id="UP000318693"/>
    </source>
</evidence>
<accession>A0A5B8C4M5</accession>
<dbReference type="Proteomes" id="UP000314616">
    <property type="component" value="Chromosome"/>
</dbReference>
<evidence type="ECO:0000256" key="2">
    <source>
        <dbReference type="ARBA" id="ARBA00022448"/>
    </source>
</evidence>
<dbReference type="InterPro" id="IPR035906">
    <property type="entry name" value="MetI-like_sf"/>
</dbReference>
<evidence type="ECO:0000256" key="5">
    <source>
        <dbReference type="ARBA" id="ARBA00022989"/>
    </source>
</evidence>
<dbReference type="Proteomes" id="UP000318693">
    <property type="component" value="Unassembled WGS sequence"/>
</dbReference>
<accession>A0A552WUS3</accession>